<sequence>MIDHHGAEMNELGRDSKAFPDHNQTITNYNDPTLRRDAARFAIDHLGMNDKDEDFHDFIRAAFVARDIDIYYEVSRGLRPYAPGELDVDLKEDERAALCNEKDKLFNERGIIMVNLAVSLAAILQGHVQSSINGASLYAAQLGIDSRMDQPNWTLGAVNAAPFFTAAALGCWLALPINDHFGRRGGMIVSAVLIFLTSLVAGLTVLIRQEDRWKLLLGARILNGIGMGIKAVSTPILASETAIRFWRGSFVLAWQLWVSFGIMIGFVFNLIFASVVHRVYGENNRELTVALILGAPLIFATAMLGAVLRCTESPRYYMRGGQASQKYEPKKAI</sequence>
<evidence type="ECO:0000313" key="2">
    <source>
        <dbReference type="Proteomes" id="UP001153334"/>
    </source>
</evidence>
<gene>
    <name evidence="1" type="ORF">ONZ43_g3786</name>
</gene>
<reference evidence="1" key="1">
    <citation type="submission" date="2022-11" db="EMBL/GenBank/DDBJ databases">
        <title>Genome Sequence of Nemania bipapillata.</title>
        <authorList>
            <person name="Buettner E."/>
        </authorList>
    </citation>
    <scope>NUCLEOTIDE SEQUENCE</scope>
    <source>
        <strain evidence="1">CP14</strain>
    </source>
</reference>
<organism evidence="1 2">
    <name type="scientific">Nemania bipapillata</name>
    <dbReference type="NCBI Taxonomy" id="110536"/>
    <lineage>
        <taxon>Eukaryota</taxon>
        <taxon>Fungi</taxon>
        <taxon>Dikarya</taxon>
        <taxon>Ascomycota</taxon>
        <taxon>Pezizomycotina</taxon>
        <taxon>Sordariomycetes</taxon>
        <taxon>Xylariomycetidae</taxon>
        <taxon>Xylariales</taxon>
        <taxon>Xylariaceae</taxon>
        <taxon>Nemania</taxon>
    </lineage>
</organism>
<proteinExistence type="predicted"/>
<protein>
    <submittedName>
        <fullName evidence="1">Uncharacterized protein</fullName>
    </submittedName>
</protein>
<dbReference type="Proteomes" id="UP001153334">
    <property type="component" value="Unassembled WGS sequence"/>
</dbReference>
<keyword evidence="2" id="KW-1185">Reference proteome</keyword>
<accession>A0ACC2IVT8</accession>
<name>A0ACC2IVT8_9PEZI</name>
<comment type="caution">
    <text evidence="1">The sequence shown here is derived from an EMBL/GenBank/DDBJ whole genome shotgun (WGS) entry which is preliminary data.</text>
</comment>
<evidence type="ECO:0000313" key="1">
    <source>
        <dbReference type="EMBL" id="KAJ8119222.1"/>
    </source>
</evidence>
<dbReference type="EMBL" id="JAPESX010000930">
    <property type="protein sequence ID" value="KAJ8119222.1"/>
    <property type="molecule type" value="Genomic_DNA"/>
</dbReference>